<protein>
    <submittedName>
        <fullName evidence="2">Uncharacterized protein</fullName>
    </submittedName>
</protein>
<evidence type="ECO:0000313" key="2">
    <source>
        <dbReference type="EMBL" id="GAT45053.1"/>
    </source>
</evidence>
<proteinExistence type="predicted"/>
<gene>
    <name evidence="2" type="ORF">MCHLO_02649</name>
</gene>
<dbReference type="Proteomes" id="UP000815677">
    <property type="component" value="Unassembled WGS sequence"/>
</dbReference>
<dbReference type="EMBL" id="DF840609">
    <property type="protein sequence ID" value="GAT45053.1"/>
    <property type="molecule type" value="Genomic_DNA"/>
</dbReference>
<name>A0ABQ0L1L6_MYCCL</name>
<feature type="signal peptide" evidence="1">
    <location>
        <begin position="1"/>
        <end position="17"/>
    </location>
</feature>
<organism evidence="2 3">
    <name type="scientific">Mycena chlorophos</name>
    <name type="common">Agaric fungus</name>
    <name type="synonym">Agaricus chlorophos</name>
    <dbReference type="NCBI Taxonomy" id="658473"/>
    <lineage>
        <taxon>Eukaryota</taxon>
        <taxon>Fungi</taxon>
        <taxon>Dikarya</taxon>
        <taxon>Basidiomycota</taxon>
        <taxon>Agaricomycotina</taxon>
        <taxon>Agaricomycetes</taxon>
        <taxon>Agaricomycetidae</taxon>
        <taxon>Agaricales</taxon>
        <taxon>Marasmiineae</taxon>
        <taxon>Mycenaceae</taxon>
        <taxon>Mycena</taxon>
    </lineage>
</organism>
<keyword evidence="3" id="KW-1185">Reference proteome</keyword>
<keyword evidence="1" id="KW-0732">Signal</keyword>
<reference evidence="2" key="1">
    <citation type="submission" date="2014-09" db="EMBL/GenBank/DDBJ databases">
        <title>Genome sequence of the luminous mushroom Mycena chlorophos for searching fungal bioluminescence genes.</title>
        <authorList>
            <person name="Tanaka Y."/>
            <person name="Kasuga D."/>
            <person name="Oba Y."/>
            <person name="Hase S."/>
            <person name="Sato K."/>
            <person name="Oba Y."/>
            <person name="Sakakibara Y."/>
        </authorList>
    </citation>
    <scope>NUCLEOTIDE SEQUENCE</scope>
</reference>
<sequence length="366" mass="39115">MQLSWPAPGLFSLPALASLSPIPCLPNSSTLETLVACFDNYTVPYDFYTAQTYADAQPAAEQLYDWTTLINSVLSVDGNCSSIPVPPSIAEIYSLSLFSDISGPQYCVLSERYSSEGAYTKGWGLFVVPATANGVQCDIHLSAPHPQYDLFTPEQAGALFKAVGARSLLIAGRQRMAYALPSDCVIPTSNTTVYYKTDPAHDTDEPFFPASLAIHAWQETRGGGCPSSCAFIQLHGKSASTCSTDTAFLSGGLGRDPASLEWYTSPASRPVKRLKFALINAFASVNSSFTFSLPSDSSCSLVATDNVFGRFLNGVPVADVCTQSASAEKAKGEFVHVEQAIVLRESGGEGVYEAWAQALKEAFPSL</sequence>
<evidence type="ECO:0000256" key="1">
    <source>
        <dbReference type="SAM" id="SignalP"/>
    </source>
</evidence>
<feature type="chain" id="PRO_5045315158" evidence="1">
    <location>
        <begin position="18"/>
        <end position="366"/>
    </location>
</feature>
<accession>A0ABQ0L1L6</accession>
<evidence type="ECO:0000313" key="3">
    <source>
        <dbReference type="Proteomes" id="UP000815677"/>
    </source>
</evidence>